<feature type="region of interest" description="Disordered" evidence="1">
    <location>
        <begin position="1"/>
        <end position="22"/>
    </location>
</feature>
<protein>
    <submittedName>
        <fullName evidence="2">Uncharacterized protein</fullName>
    </submittedName>
</protein>
<dbReference type="Gramene" id="rna-AYBTSS11_LOCUS24573">
    <property type="protein sequence ID" value="CAJ1972524.1"/>
    <property type="gene ID" value="gene-AYBTSS11_LOCUS24573"/>
</dbReference>
<dbReference type="AlphaFoldDB" id="A0AA86TEP8"/>
<accession>A0AA86TEP8</accession>
<dbReference type="Proteomes" id="UP001189624">
    <property type="component" value="Chromosome 8"/>
</dbReference>
<evidence type="ECO:0000256" key="1">
    <source>
        <dbReference type="SAM" id="MobiDB-lite"/>
    </source>
</evidence>
<dbReference type="EMBL" id="OY731405">
    <property type="protein sequence ID" value="CAJ1972524.1"/>
    <property type="molecule type" value="Genomic_DNA"/>
</dbReference>
<organism evidence="2 3">
    <name type="scientific">Sphenostylis stenocarpa</name>
    <dbReference type="NCBI Taxonomy" id="92480"/>
    <lineage>
        <taxon>Eukaryota</taxon>
        <taxon>Viridiplantae</taxon>
        <taxon>Streptophyta</taxon>
        <taxon>Embryophyta</taxon>
        <taxon>Tracheophyta</taxon>
        <taxon>Spermatophyta</taxon>
        <taxon>Magnoliopsida</taxon>
        <taxon>eudicotyledons</taxon>
        <taxon>Gunneridae</taxon>
        <taxon>Pentapetalae</taxon>
        <taxon>rosids</taxon>
        <taxon>fabids</taxon>
        <taxon>Fabales</taxon>
        <taxon>Fabaceae</taxon>
        <taxon>Papilionoideae</taxon>
        <taxon>50 kb inversion clade</taxon>
        <taxon>NPAAA clade</taxon>
        <taxon>indigoferoid/millettioid clade</taxon>
        <taxon>Phaseoleae</taxon>
        <taxon>Sphenostylis</taxon>
    </lineage>
</organism>
<proteinExistence type="predicted"/>
<evidence type="ECO:0000313" key="3">
    <source>
        <dbReference type="Proteomes" id="UP001189624"/>
    </source>
</evidence>
<keyword evidence="3" id="KW-1185">Reference proteome</keyword>
<sequence>MEEMAQPSRPGVAVVGSYNDRNPRESNAKSVLLDFSSFQCFHLISVFFPNNTLINHSSLLRNACRKLTLEYSKKASKTYACRLQHREPTFCTVD</sequence>
<reference evidence="2" key="1">
    <citation type="submission" date="2023-10" db="EMBL/GenBank/DDBJ databases">
        <authorList>
            <person name="Domelevo Entfellner J.-B."/>
        </authorList>
    </citation>
    <scope>NUCLEOTIDE SEQUENCE</scope>
</reference>
<name>A0AA86TEP8_9FABA</name>
<gene>
    <name evidence="2" type="ORF">AYBTSS11_LOCUS24573</name>
</gene>
<evidence type="ECO:0000313" key="2">
    <source>
        <dbReference type="EMBL" id="CAJ1972524.1"/>
    </source>
</evidence>